<feature type="region of interest" description="Disordered" evidence="1">
    <location>
        <begin position="1366"/>
        <end position="1423"/>
    </location>
</feature>
<dbReference type="PANTHER" id="PTHR17695">
    <property type="entry name" value="SMALL SUBUNIT PROCESSOME COMPONENT 20 HOMOLOG"/>
    <property type="match status" value="1"/>
</dbReference>
<gene>
    <name evidence="5" type="ORF">PAUS00366_LOCUS3311</name>
</gene>
<evidence type="ECO:0000259" key="4">
    <source>
        <dbReference type="Pfam" id="PF23099"/>
    </source>
</evidence>
<accession>A0A7S4ACT1</accession>
<dbReference type="InterPro" id="IPR057525">
    <property type="entry name" value="UTP20_C"/>
</dbReference>
<evidence type="ECO:0000256" key="1">
    <source>
        <dbReference type="SAM" id="MobiDB-lite"/>
    </source>
</evidence>
<dbReference type="Gene3D" id="1.25.10.10">
    <property type="entry name" value="Leucine-rich Repeat Variant"/>
    <property type="match status" value="2"/>
</dbReference>
<name>A0A7S4ACT1_9STRA</name>
<dbReference type="InterPro" id="IPR011989">
    <property type="entry name" value="ARM-like"/>
</dbReference>
<dbReference type="EMBL" id="HBIX01004214">
    <property type="protein sequence ID" value="CAE0710584.1"/>
    <property type="molecule type" value="Transcribed_RNA"/>
</dbReference>
<feature type="compositionally biased region" description="Basic residues" evidence="1">
    <location>
        <begin position="1391"/>
        <end position="1404"/>
    </location>
</feature>
<proteinExistence type="predicted"/>
<evidence type="ECO:0000259" key="3">
    <source>
        <dbReference type="Pfam" id="PF20416"/>
    </source>
</evidence>
<feature type="compositionally biased region" description="Basic and acidic residues" evidence="1">
    <location>
        <begin position="1405"/>
        <end position="1423"/>
    </location>
</feature>
<dbReference type="InterPro" id="IPR011430">
    <property type="entry name" value="UTP20_N"/>
</dbReference>
<dbReference type="SUPFAM" id="SSF48371">
    <property type="entry name" value="ARM repeat"/>
    <property type="match status" value="1"/>
</dbReference>
<reference evidence="5" key="1">
    <citation type="submission" date="2021-01" db="EMBL/GenBank/DDBJ databases">
        <authorList>
            <person name="Corre E."/>
            <person name="Pelletier E."/>
            <person name="Niang G."/>
            <person name="Scheremetjew M."/>
            <person name="Finn R."/>
            <person name="Kale V."/>
            <person name="Holt S."/>
            <person name="Cochrane G."/>
            <person name="Meng A."/>
            <person name="Brown T."/>
            <person name="Cohen L."/>
        </authorList>
    </citation>
    <scope>NUCLEOTIDE SEQUENCE</scope>
    <source>
        <strain evidence="5">10249 10 AB</strain>
    </source>
</reference>
<protein>
    <submittedName>
        <fullName evidence="5">Uncharacterized protein</fullName>
    </submittedName>
</protein>
<dbReference type="InterPro" id="IPR046523">
    <property type="entry name" value="UTP20_dom"/>
</dbReference>
<dbReference type="Pfam" id="PF20416">
    <property type="entry name" value="UTP20"/>
    <property type="match status" value="1"/>
</dbReference>
<feature type="domain" description="U3 small nucleolar RNA-associated protein 20 N-terminal" evidence="2">
    <location>
        <begin position="43"/>
        <end position="184"/>
    </location>
</feature>
<evidence type="ECO:0000313" key="5">
    <source>
        <dbReference type="EMBL" id="CAE0710584.1"/>
    </source>
</evidence>
<dbReference type="InterPro" id="IPR052575">
    <property type="entry name" value="SSU_processome_comp_20"/>
</dbReference>
<dbReference type="InterPro" id="IPR016024">
    <property type="entry name" value="ARM-type_fold"/>
</dbReference>
<dbReference type="PANTHER" id="PTHR17695:SF11">
    <property type="entry name" value="SMALL SUBUNIT PROCESSOME COMPONENT 20 HOMOLOG"/>
    <property type="match status" value="1"/>
</dbReference>
<feature type="domain" description="U3 small nucleolar RNA-associated protein 20" evidence="3">
    <location>
        <begin position="391"/>
        <end position="631"/>
    </location>
</feature>
<dbReference type="GO" id="GO:0032040">
    <property type="term" value="C:small-subunit processome"/>
    <property type="evidence" value="ECO:0007669"/>
    <property type="project" value="TreeGrafter"/>
</dbReference>
<dbReference type="Pfam" id="PF07539">
    <property type="entry name" value="UTP20_N"/>
    <property type="match status" value="1"/>
</dbReference>
<sequence length="1423" mass="159982">MNALGILNGIVTKLDPHIALAVFWKLSSILAPNKSKVGIEMLSIRNGIATLIDKAAARNPGVKTVAAVVLKLSSVDQKRVDEIDFNTVIPELLSFAEVEKGGGNWKDICARSDSKPIFLTPIINIFFHFLHNEDGVISRASFNGLKALVLTAGSSIHQDNEYTNAWIKMVESVIVPLSRSGLQCKDMKARRFYILLIRELARNFSDVSSANLCGDLGTLCNTDNEDLDFFLAITHVQIHRRARAFQRLRKTLSQLDADESKTKLSSQSLSNVLLPIALHPIYECKMRSEEGFVLDSIATLGAIARNLPWNKYNNMLWLVLCRFDRFPDQERYSVGALCAIIDGFNFELITQNSEGSVPSVVKTSVWNALENRIIPKIEGLLSKETTGKDGSRGKTIRPAIILALVKLFQKFPEEYFDLKLPSILAVICNALRNKDSTARDVARNTMAKMVCSIDLKYLGDVIREVTITLNEGYKLHVRAATLHTILLKLLNEYEPPLKEKVEEKSMPFDDCTAAIMELIQDDLFGVANERRESRDTNVRFVKEAGGNKSVHSIEMLCRMISFAPLKARSGNQSTSAVHCVISPLLERLRQPDIDAKMIRKVKELLSRVAIGFSNNKSLKGLQLFPFVYATIHPFIGNEAIISIADDEDESDYDDDDGVEIKISGREKTNSSSNRESTLTKATVVEWRPSTLNAAQSGKSAFTMKKSESHELRKVQDGASAPKLTGSSRHSSLGTFDIRTINEPATITAIVFGLNLMNACLKKLDIRDDQSLAMIDPFVPMLTACVCHCRDTEVALVALKCLLALLRCNLPSIPSCSKSLGSKTLTLLISAGASLNTNHDLTQACFRTLTHLIGNGDKAQAGGNTTMASLSSKVDDKHGIAGGLPLNDEQMKVLISLIQPSITDSDQHNPALNLIKVILIRRYTSPELYDLMESMMKVVVRSPKATLRQECARLFVRYLLDYPMGEGRFEEHLKQVVSNISYEYQEGRMSGIMLLKLLVEKIPQELLQKHSQHIFLPLVLQFLNDDSKDCREQVSNCIVLLFKRSSTDLLQTFQDYCSRWSKQTGPLRLASLQVFGLFVDSRAEFIKSGSLEISWIRHLEQTLQGREELEWETTYFSLVCIEKLIKDFKNVLIEQVELLTCVIKCLKDPHPWIKLSSSRVLSNFFNSDSAVKLFSQKNGMLFEIVRNILFQLNASEGEQSQVLSELGIKTLTLALPLMMKYPEFCYTEEKAADEDSESENERDPVFWLLRRLSQIAKNKGSKRRIAVFKCYAAFSDSNFQLVAPHLELMLEGLHRSSIEAKNQIETQSLSTKSASWSYGNRDGQNDESNVPITEHSLAEEVMGLLEEKCTSSSDFLNAYAEVKRRAYNKKQKRKTEQKAEAVQFPEVAAERRIKKQARNKQMKKRRAEEKSRERRGGEKKYRYK</sequence>
<evidence type="ECO:0000259" key="2">
    <source>
        <dbReference type="Pfam" id="PF07539"/>
    </source>
</evidence>
<feature type="domain" description="U3 small nucleolar RNA-associated protein 20 C-terminal" evidence="4">
    <location>
        <begin position="1335"/>
        <end position="1407"/>
    </location>
</feature>
<dbReference type="Pfam" id="PF23099">
    <property type="entry name" value="UTP20_C"/>
    <property type="match status" value="1"/>
</dbReference>
<organism evidence="5">
    <name type="scientific">Pseudo-nitzschia australis</name>
    <dbReference type="NCBI Taxonomy" id="44445"/>
    <lineage>
        <taxon>Eukaryota</taxon>
        <taxon>Sar</taxon>
        <taxon>Stramenopiles</taxon>
        <taxon>Ochrophyta</taxon>
        <taxon>Bacillariophyta</taxon>
        <taxon>Bacillariophyceae</taxon>
        <taxon>Bacillariophycidae</taxon>
        <taxon>Bacillariales</taxon>
        <taxon>Bacillariaceae</taxon>
        <taxon>Pseudo-nitzschia</taxon>
    </lineage>
</organism>
<dbReference type="GO" id="GO:0030686">
    <property type="term" value="C:90S preribosome"/>
    <property type="evidence" value="ECO:0007669"/>
    <property type="project" value="TreeGrafter"/>
</dbReference>